<dbReference type="PANTHER" id="PTHR38791:SF5">
    <property type="entry name" value="TRANSCRIPTION FACTOR DBAG-RELATED"/>
    <property type="match status" value="1"/>
</dbReference>
<keyword evidence="3" id="KW-1185">Reference proteome</keyword>
<feature type="region of interest" description="Disordered" evidence="1">
    <location>
        <begin position="459"/>
        <end position="491"/>
    </location>
</feature>
<name>A0A9P8HME3_9HYPO</name>
<protein>
    <submittedName>
        <fullName evidence="2">Uncharacterized protein</fullName>
    </submittedName>
</protein>
<evidence type="ECO:0000313" key="3">
    <source>
        <dbReference type="Proteomes" id="UP000826573"/>
    </source>
</evidence>
<evidence type="ECO:0000256" key="1">
    <source>
        <dbReference type="SAM" id="MobiDB-lite"/>
    </source>
</evidence>
<evidence type="ECO:0000313" key="2">
    <source>
        <dbReference type="EMBL" id="KAH0527539.1"/>
    </source>
</evidence>
<gene>
    <name evidence="2" type="ORF">TsFJ059_002532</name>
</gene>
<proteinExistence type="predicted"/>
<reference evidence="2 3" key="1">
    <citation type="submission" date="2021-08" db="EMBL/GenBank/DDBJ databases">
        <title>The highly contiguous genome resource for Trichoderma semiorbis FJ059, a fungal antagonistic to plant pathogens.</title>
        <authorList>
            <person name="Liu T."/>
        </authorList>
    </citation>
    <scope>NUCLEOTIDE SEQUENCE [LARGE SCALE GENOMIC DNA]</scope>
    <source>
        <strain evidence="2 3">FJ059</strain>
    </source>
</reference>
<dbReference type="EMBL" id="JAIMJC010000003">
    <property type="protein sequence ID" value="KAH0527539.1"/>
    <property type="molecule type" value="Genomic_DNA"/>
</dbReference>
<dbReference type="AlphaFoldDB" id="A0A9P8HME3"/>
<sequence>MGLYEIITGTGTYTGAHVAHAQGISAILISKFSPFDLLCDGKLFQIASSVPLEDLDVEIYTRPSLRNSPAVVTKASQKFSLMCTPLFNQSSSAIDFIYARTISLMLRAEPLLGSETEATLDQLCQLRFEAEQLREAYTTWPDTVPPAWTPKWLGTISSKNRETLPDVGYWPTTISCYYDFYVASLWNNYRKASLLVLNVILRCHYRINGRFSDQIFEASIQKDVEKLTEGIISSVPYLLTADLQIFVANAATGSPPIIPGRPLGGLLSMHTLFVLSTLSITEEKLKNYIRNCLAWIGTRMGISQATVLSKYTSMNQFKYATETRPYRPKRLDHDQKFDKFIQWAKSTSAEPPNGPSFIVSADYVVQLVRQVNYGPQESVRYFITVNDGIEFEEVSENDLIVANFEKLNSYKNFKCSTHDKFFEVNLYQQNPTNRHHWRANIARPATEIDLVYRQKKEKSTRAIKAEDMKQADHDGEPEHGDSSGSGLPGPTLQANKVASELDILALKSVLRFLLPTVKTNLGSNPLLSLLSLDWVNTELSLGLEIEELWISELKSDNIAAFICSYVKSSAGNLATYEVAKIESAVGLAIRRVNSPKDEIQGRNKLQRIVENVLDLCSASDWVSKCREGMLRMFTAAPDERLLELVRRKEDEYEDTCIKMASGADCEVGDNDHYNQYDYGDDFDYNPYEASSPDFDQDLTACDKECGYCGRCPY</sequence>
<organism evidence="2 3">
    <name type="scientific">Trichoderma semiorbis</name>
    <dbReference type="NCBI Taxonomy" id="1491008"/>
    <lineage>
        <taxon>Eukaryota</taxon>
        <taxon>Fungi</taxon>
        <taxon>Dikarya</taxon>
        <taxon>Ascomycota</taxon>
        <taxon>Pezizomycotina</taxon>
        <taxon>Sordariomycetes</taxon>
        <taxon>Hypocreomycetidae</taxon>
        <taxon>Hypocreales</taxon>
        <taxon>Hypocreaceae</taxon>
        <taxon>Trichoderma</taxon>
    </lineage>
</organism>
<feature type="compositionally biased region" description="Basic and acidic residues" evidence="1">
    <location>
        <begin position="459"/>
        <end position="481"/>
    </location>
</feature>
<comment type="caution">
    <text evidence="2">The sequence shown here is derived from an EMBL/GenBank/DDBJ whole genome shotgun (WGS) entry which is preliminary data.</text>
</comment>
<dbReference type="PANTHER" id="PTHR38791">
    <property type="entry name" value="ZN(II)2CYS6 TRANSCRIPTION FACTOR (EUROFUNG)-RELATED-RELATED"/>
    <property type="match status" value="1"/>
</dbReference>
<accession>A0A9P8HME3</accession>
<dbReference type="InterPro" id="IPR053175">
    <property type="entry name" value="DHMBA_Reg_Transcription_Factor"/>
</dbReference>
<dbReference type="Proteomes" id="UP000826573">
    <property type="component" value="Unassembled WGS sequence"/>
</dbReference>